<dbReference type="RefSeq" id="YP_010013217.1">
    <property type="nucleotide sequence ID" value="NC_053509.1"/>
</dbReference>
<dbReference type="Proteomes" id="UP000326801">
    <property type="component" value="Segment"/>
</dbReference>
<keyword evidence="3" id="KW-1185">Reference proteome</keyword>
<reference evidence="2 3" key="1">
    <citation type="submission" date="2019-07" db="EMBL/GenBank/DDBJ databases">
        <authorList>
            <person name="Divens A.M."/>
            <person name="Garlena R.A."/>
            <person name="Russell D.A."/>
            <person name="Pope W.H."/>
            <person name="Jacobs-Sera D."/>
            <person name="Hatfull G.F."/>
        </authorList>
    </citation>
    <scope>NUCLEOTIDE SEQUENCE [LARGE SCALE GENOMIC DNA]</scope>
</reference>
<feature type="region of interest" description="Disordered" evidence="1">
    <location>
        <begin position="64"/>
        <end position="87"/>
    </location>
</feature>
<organism evidence="2 3">
    <name type="scientific">Mycobacterium phage Tourach</name>
    <dbReference type="NCBI Taxonomy" id="2599882"/>
    <lineage>
        <taxon>Viruses</taxon>
        <taxon>Duplodnaviria</taxon>
        <taxon>Heunggongvirae</taxon>
        <taxon>Uroviricota</taxon>
        <taxon>Caudoviricetes</taxon>
        <taxon>Vilmaviridae</taxon>
        <taxon>Lclasvirinae</taxon>
        <taxon>Faithunavirus</taxon>
        <taxon>Faithunavirus tourach</taxon>
    </lineage>
</organism>
<protein>
    <submittedName>
        <fullName evidence="2">Uncharacterized protein</fullName>
    </submittedName>
</protein>
<name>A0A5J6TU60_9CAUD</name>
<dbReference type="KEGG" id="vg:63209796"/>
<evidence type="ECO:0000256" key="1">
    <source>
        <dbReference type="SAM" id="MobiDB-lite"/>
    </source>
</evidence>
<dbReference type="EMBL" id="MN234228">
    <property type="protein sequence ID" value="QFG14353.1"/>
    <property type="molecule type" value="Genomic_DNA"/>
</dbReference>
<accession>A0A5J6TU60</accession>
<evidence type="ECO:0000313" key="2">
    <source>
        <dbReference type="EMBL" id="QFG14353.1"/>
    </source>
</evidence>
<dbReference type="GeneID" id="63209796"/>
<gene>
    <name evidence="2" type="primary">130</name>
    <name evidence="2" type="ORF">PBI_TOURACH_130</name>
</gene>
<evidence type="ECO:0000313" key="3">
    <source>
        <dbReference type="Proteomes" id="UP000326801"/>
    </source>
</evidence>
<proteinExistence type="predicted"/>
<sequence length="87" mass="9923">MTEGVVMVACVDHGHVDELGDCEGVVSLYASLSGSGESYPRCERHYRLYVERVQPQIDAIRARYPDTDQPPDWFDPTYAGERWNEDD</sequence>